<evidence type="ECO:0000256" key="1">
    <source>
        <dbReference type="SAM" id="Coils"/>
    </source>
</evidence>
<dbReference type="RefSeq" id="WP_341429382.1">
    <property type="nucleotide sequence ID" value="NZ_JBBUTG010000043.1"/>
</dbReference>
<gene>
    <name evidence="4" type="ORF">AACH06_29380</name>
</gene>
<dbReference type="Proteomes" id="UP001371218">
    <property type="component" value="Unassembled WGS sequence"/>
</dbReference>
<organism evidence="4 5">
    <name type="scientific">Ideonella lacteola</name>
    <dbReference type="NCBI Taxonomy" id="2984193"/>
    <lineage>
        <taxon>Bacteria</taxon>
        <taxon>Pseudomonadati</taxon>
        <taxon>Pseudomonadota</taxon>
        <taxon>Betaproteobacteria</taxon>
        <taxon>Burkholderiales</taxon>
        <taxon>Sphaerotilaceae</taxon>
        <taxon>Ideonella</taxon>
    </lineage>
</organism>
<feature type="domain" description="KfrA N-terminal DNA-binding" evidence="3">
    <location>
        <begin position="29"/>
        <end position="136"/>
    </location>
</feature>
<proteinExistence type="predicted"/>
<sequence>MSDESEILAEVDALKARFSDTKALYREVCALLFFRYGITPTTNKLYQYVRKGTMSTPAEALAKFWDELRAKARVEVDHPDLPSAVKAIAAEAIAGIWRQSTDAARNELAAIRVELQADQERTRDEQAQAQQAATQALATIEQLRLELAASNESAAQARTELEAERRAHSGAMARLHELQTQLDQARAQQHRQQEAFSADLSKAGEAVQAADRRAAATEKRALMEIERERQARSKADKLVDTLRGQLSSADTRERQVALEHVEATAKLQAKCDGAVAAELALRRTHEAIEQELRSTREQLLISRQEATRYRAEAQTVQALLDRIGPPDVPTAPAKATRKKTSSG</sequence>
<evidence type="ECO:0000259" key="3">
    <source>
        <dbReference type="Pfam" id="PF11740"/>
    </source>
</evidence>
<keyword evidence="1" id="KW-0175">Coiled coil</keyword>
<reference evidence="4 5" key="1">
    <citation type="submission" date="2024-04" db="EMBL/GenBank/DDBJ databases">
        <title>Novel species of the genus Ideonella isolated from streams.</title>
        <authorList>
            <person name="Lu H."/>
        </authorList>
    </citation>
    <scope>NUCLEOTIDE SEQUENCE [LARGE SCALE GENOMIC DNA]</scope>
    <source>
        <strain evidence="4 5">DXS29W</strain>
    </source>
</reference>
<name>A0ABU9BY82_9BURK</name>
<keyword evidence="4" id="KW-0238">DNA-binding</keyword>
<evidence type="ECO:0000313" key="4">
    <source>
        <dbReference type="EMBL" id="MEK8034947.1"/>
    </source>
</evidence>
<dbReference type="Pfam" id="PF11740">
    <property type="entry name" value="KfrA_N"/>
    <property type="match status" value="1"/>
</dbReference>
<protein>
    <submittedName>
        <fullName evidence="4">DNA-binding protein</fullName>
    </submittedName>
</protein>
<dbReference type="InterPro" id="IPR021104">
    <property type="entry name" value="KfrA_DNA-bd_N"/>
</dbReference>
<evidence type="ECO:0000313" key="5">
    <source>
        <dbReference type="Proteomes" id="UP001371218"/>
    </source>
</evidence>
<feature type="coiled-coil region" evidence="1">
    <location>
        <begin position="112"/>
        <end position="195"/>
    </location>
</feature>
<evidence type="ECO:0000256" key="2">
    <source>
        <dbReference type="SAM" id="MobiDB-lite"/>
    </source>
</evidence>
<keyword evidence="5" id="KW-1185">Reference proteome</keyword>
<dbReference type="GO" id="GO:0003677">
    <property type="term" value="F:DNA binding"/>
    <property type="evidence" value="ECO:0007669"/>
    <property type="project" value="UniProtKB-KW"/>
</dbReference>
<comment type="caution">
    <text evidence="4">The sequence shown here is derived from an EMBL/GenBank/DDBJ whole genome shotgun (WGS) entry which is preliminary data.</text>
</comment>
<accession>A0ABU9BY82</accession>
<dbReference type="EMBL" id="JBBUTG010000043">
    <property type="protein sequence ID" value="MEK8034947.1"/>
    <property type="molecule type" value="Genomic_DNA"/>
</dbReference>
<feature type="region of interest" description="Disordered" evidence="2">
    <location>
        <begin position="320"/>
        <end position="343"/>
    </location>
</feature>